<evidence type="ECO:0000256" key="6">
    <source>
        <dbReference type="ARBA" id="ARBA00023163"/>
    </source>
</evidence>
<evidence type="ECO:0000256" key="8">
    <source>
        <dbReference type="ARBA" id="ARBA00030117"/>
    </source>
</evidence>
<keyword evidence="3" id="KW-0678">Repressor</keyword>
<evidence type="ECO:0000256" key="2">
    <source>
        <dbReference type="ARBA" id="ARBA00017823"/>
    </source>
</evidence>
<evidence type="ECO:0000313" key="12">
    <source>
        <dbReference type="Proteomes" id="UP000219271"/>
    </source>
</evidence>
<feature type="region of interest" description="Disordered" evidence="9">
    <location>
        <begin position="14"/>
        <end position="42"/>
    </location>
</feature>
<dbReference type="GO" id="GO:0045892">
    <property type="term" value="P:negative regulation of DNA-templated transcription"/>
    <property type="evidence" value="ECO:0007669"/>
    <property type="project" value="InterPro"/>
</dbReference>
<comment type="function">
    <text evidence="7">Responsible for the coupling of flagellin expression to flagellar assembly by preventing expression of the flagellin genes when a component of the middle class of proteins is defective. It negatively regulates flagellar genes by inhibiting the activity of FliA by directly binding to FliA.</text>
</comment>
<dbReference type="EMBL" id="OCMY01000001">
    <property type="protein sequence ID" value="SOD38965.1"/>
    <property type="molecule type" value="Genomic_DNA"/>
</dbReference>
<proteinExistence type="inferred from homology"/>
<accession>A0A286BXT7</accession>
<reference evidence="12" key="1">
    <citation type="submission" date="2017-09" db="EMBL/GenBank/DDBJ databases">
        <authorList>
            <person name="Varghese N."/>
            <person name="Submissions S."/>
        </authorList>
    </citation>
    <scope>NUCLEOTIDE SEQUENCE [LARGE SCALE GENOMIC DNA]</scope>
    <source>
        <strain evidence="12">JKS000234</strain>
    </source>
</reference>
<dbReference type="NCBIfam" id="TIGR03824">
    <property type="entry name" value="FlgM_jcvi"/>
    <property type="match status" value="1"/>
</dbReference>
<dbReference type="RefSeq" id="WP_097096825.1">
    <property type="nucleotide sequence ID" value="NZ_OCMY01000001.1"/>
</dbReference>
<dbReference type="Pfam" id="PF04316">
    <property type="entry name" value="FlgM"/>
    <property type="match status" value="1"/>
</dbReference>
<gene>
    <name evidence="11" type="ORF">SAMN06273570_3402</name>
</gene>
<keyword evidence="12" id="KW-1185">Reference proteome</keyword>
<evidence type="ECO:0000256" key="1">
    <source>
        <dbReference type="ARBA" id="ARBA00005322"/>
    </source>
</evidence>
<dbReference type="GO" id="GO:0044781">
    <property type="term" value="P:bacterial-type flagellum organization"/>
    <property type="evidence" value="ECO:0007669"/>
    <property type="project" value="UniProtKB-KW"/>
</dbReference>
<feature type="compositionally biased region" description="Polar residues" evidence="9">
    <location>
        <begin position="24"/>
        <end position="33"/>
    </location>
</feature>
<name>A0A286BXT7_9GAMM</name>
<dbReference type="InterPro" id="IPR035890">
    <property type="entry name" value="Anti-sigma-28_factor_FlgM_sf"/>
</dbReference>
<evidence type="ECO:0000259" key="10">
    <source>
        <dbReference type="Pfam" id="PF04316"/>
    </source>
</evidence>
<dbReference type="Proteomes" id="UP000219271">
    <property type="component" value="Unassembled WGS sequence"/>
</dbReference>
<sequence>MSIESTKATAAINTIAATQDMRTRSQTQNNEPSSAGRAKADKTEVTLSALTKQIQTNDSRDVNYARVAEIRAALAAGEMPIEPEKIAQSLVQELFQF</sequence>
<evidence type="ECO:0000256" key="4">
    <source>
        <dbReference type="ARBA" id="ARBA00022795"/>
    </source>
</evidence>
<keyword evidence="6" id="KW-0804">Transcription</keyword>
<dbReference type="InterPro" id="IPR007412">
    <property type="entry name" value="FlgM"/>
</dbReference>
<evidence type="ECO:0000256" key="9">
    <source>
        <dbReference type="SAM" id="MobiDB-lite"/>
    </source>
</evidence>
<dbReference type="InterPro" id="IPR031316">
    <property type="entry name" value="FlgM_C"/>
</dbReference>
<keyword evidence="5" id="KW-0805">Transcription regulation</keyword>
<evidence type="ECO:0000256" key="5">
    <source>
        <dbReference type="ARBA" id="ARBA00023015"/>
    </source>
</evidence>
<comment type="similarity">
    <text evidence="1">Belongs to the FlgM family.</text>
</comment>
<feature type="domain" description="Anti-sigma-28 factor FlgM C-terminal" evidence="10">
    <location>
        <begin position="45"/>
        <end position="91"/>
    </location>
</feature>
<keyword evidence="4" id="KW-1005">Bacterial flagellum biogenesis</keyword>
<evidence type="ECO:0000313" key="11">
    <source>
        <dbReference type="EMBL" id="SOD38965.1"/>
    </source>
</evidence>
<evidence type="ECO:0000256" key="3">
    <source>
        <dbReference type="ARBA" id="ARBA00022491"/>
    </source>
</evidence>
<protein>
    <recommendedName>
        <fullName evidence="2">Negative regulator of flagellin synthesis</fullName>
    </recommendedName>
    <alternativeName>
        <fullName evidence="8">Anti-sigma-28 factor</fullName>
    </alternativeName>
</protein>
<dbReference type="AlphaFoldDB" id="A0A286BXT7"/>
<dbReference type="SUPFAM" id="SSF101498">
    <property type="entry name" value="Anti-sigma factor FlgM"/>
    <property type="match status" value="1"/>
</dbReference>
<dbReference type="OrthoDB" id="6612705at2"/>
<organism evidence="11 12">
    <name type="scientific">Candidatus Pantoea floridensis</name>
    <dbReference type="NCBI Taxonomy" id="1938870"/>
    <lineage>
        <taxon>Bacteria</taxon>
        <taxon>Pseudomonadati</taxon>
        <taxon>Pseudomonadota</taxon>
        <taxon>Gammaproteobacteria</taxon>
        <taxon>Enterobacterales</taxon>
        <taxon>Erwiniaceae</taxon>
        <taxon>Pantoea</taxon>
    </lineage>
</organism>
<evidence type="ECO:0000256" key="7">
    <source>
        <dbReference type="ARBA" id="ARBA00024739"/>
    </source>
</evidence>